<dbReference type="CDD" id="cd03205">
    <property type="entry name" value="GST_C_6"/>
    <property type="match status" value="1"/>
</dbReference>
<dbReference type="HOGENOM" id="CLU_011226_12_0_6"/>
<dbReference type="EMBL" id="CP008884">
    <property type="protein sequence ID" value="AIF47473.1"/>
    <property type="molecule type" value="Genomic_DNA"/>
</dbReference>
<dbReference type="Proteomes" id="UP000027987">
    <property type="component" value="Chromosome"/>
</dbReference>
<dbReference type="SFLD" id="SFLDS00019">
    <property type="entry name" value="Glutathione_Transferase_(cytos"/>
    <property type="match status" value="1"/>
</dbReference>
<feature type="domain" description="GST C-terminal" evidence="2">
    <location>
        <begin position="83"/>
        <end position="202"/>
    </location>
</feature>
<dbReference type="Gene3D" id="1.20.1050.10">
    <property type="match status" value="1"/>
</dbReference>
<dbReference type="PROSITE" id="PS50405">
    <property type="entry name" value="GST_CTER"/>
    <property type="match status" value="1"/>
</dbReference>
<proteinExistence type="predicted"/>
<accession>A0A075K5M5</accession>
<evidence type="ECO:0000313" key="4">
    <source>
        <dbReference type="Proteomes" id="UP000027987"/>
    </source>
</evidence>
<dbReference type="InterPro" id="IPR010987">
    <property type="entry name" value="Glutathione-S-Trfase_C-like"/>
</dbReference>
<protein>
    <submittedName>
        <fullName evidence="3">Glutathione S-transferase</fullName>
    </submittedName>
</protein>
<sequence length="202" mass="22410">MELIGMLDSPYVRRAAISLRLLGIPFKHRSISVFRNFDEFQRINPLVKAPTLVLDDGSLLTESGLIIDWAQTNSSRRALMPTDRADYTRALRLVGIALAASEKSVQIVYEHKRDPDKRDEGWMARVKGQLRAAYEKLERELAGVDGWLFGNTPGQADISIAVAWGFSQLVVADVVDAAAYPTVQAFAERAEKHPDFAALPAT</sequence>
<dbReference type="InterPro" id="IPR036282">
    <property type="entry name" value="Glutathione-S-Trfase_C_sf"/>
</dbReference>
<dbReference type="GO" id="GO:0016740">
    <property type="term" value="F:transferase activity"/>
    <property type="evidence" value="ECO:0007669"/>
    <property type="project" value="UniProtKB-KW"/>
</dbReference>
<dbReference type="Gene3D" id="3.40.30.10">
    <property type="entry name" value="Glutaredoxin"/>
    <property type="match status" value="1"/>
</dbReference>
<dbReference type="Pfam" id="PF13417">
    <property type="entry name" value="GST_N_3"/>
    <property type="match status" value="1"/>
</dbReference>
<evidence type="ECO:0000259" key="2">
    <source>
        <dbReference type="PROSITE" id="PS50405"/>
    </source>
</evidence>
<keyword evidence="4" id="KW-1185">Reference proteome</keyword>
<reference evidence="3 4" key="1">
    <citation type="submission" date="2014-07" db="EMBL/GenBank/DDBJ databases">
        <title>Complete Genome Sequence of Dyella japonica Strain A8 Isolated from Malaysian Tropical Soil.</title>
        <authorList>
            <person name="Hui R.K.H."/>
            <person name="Chen J.-W."/>
            <person name="Chan K.-G."/>
            <person name="Leung F.C.C."/>
        </authorList>
    </citation>
    <scope>NUCLEOTIDE SEQUENCE [LARGE SCALE GENOMIC DNA]</scope>
    <source>
        <strain evidence="3 4">A8</strain>
    </source>
</reference>
<dbReference type="AlphaFoldDB" id="A0A075K5M5"/>
<dbReference type="PATRIC" id="fig|1217721.7.peg.1947"/>
<evidence type="ECO:0000313" key="3">
    <source>
        <dbReference type="EMBL" id="AIF47473.1"/>
    </source>
</evidence>
<dbReference type="CDD" id="cd00570">
    <property type="entry name" value="GST_N_family"/>
    <property type="match status" value="1"/>
</dbReference>
<dbReference type="InterPro" id="IPR040079">
    <property type="entry name" value="Glutathione_S-Trfase"/>
</dbReference>
<dbReference type="InterPro" id="IPR004045">
    <property type="entry name" value="Glutathione_S-Trfase_N"/>
</dbReference>
<feature type="domain" description="GST N-terminal" evidence="1">
    <location>
        <begin position="1"/>
        <end position="78"/>
    </location>
</feature>
<dbReference type="PANTHER" id="PTHR44051:SF8">
    <property type="entry name" value="GLUTATHIONE S-TRANSFERASE GSTA"/>
    <property type="match status" value="1"/>
</dbReference>
<dbReference type="KEGG" id="dja:HY57_09400"/>
<dbReference type="OrthoDB" id="5740960at2"/>
<dbReference type="RefSeq" id="WP_019463585.1">
    <property type="nucleotide sequence ID" value="NZ_ALOY01000056.1"/>
</dbReference>
<organism evidence="3 4">
    <name type="scientific">Dyella japonica A8</name>
    <dbReference type="NCBI Taxonomy" id="1217721"/>
    <lineage>
        <taxon>Bacteria</taxon>
        <taxon>Pseudomonadati</taxon>
        <taxon>Pseudomonadota</taxon>
        <taxon>Gammaproteobacteria</taxon>
        <taxon>Lysobacterales</taxon>
        <taxon>Rhodanobacteraceae</taxon>
        <taxon>Dyella</taxon>
    </lineage>
</organism>
<dbReference type="STRING" id="1217721.HY57_09400"/>
<dbReference type="PANTHER" id="PTHR44051">
    <property type="entry name" value="GLUTATHIONE S-TRANSFERASE-RELATED"/>
    <property type="match status" value="1"/>
</dbReference>
<dbReference type="Pfam" id="PF13410">
    <property type="entry name" value="GST_C_2"/>
    <property type="match status" value="1"/>
</dbReference>
<gene>
    <name evidence="3" type="ORF">HY57_09400</name>
</gene>
<evidence type="ECO:0000259" key="1">
    <source>
        <dbReference type="PROSITE" id="PS50404"/>
    </source>
</evidence>
<dbReference type="SUPFAM" id="SSF47616">
    <property type="entry name" value="GST C-terminal domain-like"/>
    <property type="match status" value="1"/>
</dbReference>
<dbReference type="PROSITE" id="PS50404">
    <property type="entry name" value="GST_NTER"/>
    <property type="match status" value="1"/>
</dbReference>
<name>A0A075K5M5_9GAMM</name>
<dbReference type="SUPFAM" id="SSF52833">
    <property type="entry name" value="Thioredoxin-like"/>
    <property type="match status" value="1"/>
</dbReference>
<dbReference type="InterPro" id="IPR036249">
    <property type="entry name" value="Thioredoxin-like_sf"/>
</dbReference>
<keyword evidence="3" id="KW-0808">Transferase</keyword>